<protein>
    <submittedName>
        <fullName evidence="3">NUDIX hydrolase</fullName>
    </submittedName>
</protein>
<dbReference type="CDD" id="cd03674">
    <property type="entry name" value="NUDIX_Hydrolase"/>
    <property type="match status" value="1"/>
</dbReference>
<feature type="domain" description="Nudix hydrolase" evidence="2">
    <location>
        <begin position="45"/>
        <end position="181"/>
    </location>
</feature>
<reference evidence="3 4" key="1">
    <citation type="submission" date="2023-06" db="EMBL/GenBank/DDBJ databases">
        <authorList>
            <person name="Yushchuk O."/>
            <person name="Binda E."/>
            <person name="Ruckert-Reed C."/>
            <person name="Fedorenko V."/>
            <person name="Kalinowski J."/>
            <person name="Marinelli F."/>
        </authorList>
    </citation>
    <scope>NUCLEOTIDE SEQUENCE [LARGE SCALE GENOMIC DNA]</scope>
    <source>
        <strain evidence="3 4">NRRL 3884</strain>
    </source>
</reference>
<evidence type="ECO:0000313" key="4">
    <source>
        <dbReference type="Proteomes" id="UP001240150"/>
    </source>
</evidence>
<dbReference type="InterPro" id="IPR015797">
    <property type="entry name" value="NUDIX_hydrolase-like_dom_sf"/>
</dbReference>
<dbReference type="GO" id="GO:0016787">
    <property type="term" value="F:hydrolase activity"/>
    <property type="evidence" value="ECO:0007669"/>
    <property type="project" value="UniProtKB-KW"/>
</dbReference>
<evidence type="ECO:0000259" key="2">
    <source>
        <dbReference type="PROSITE" id="PS51462"/>
    </source>
</evidence>
<sequence>MNLYEDAVRVLTSWTATSETAETNRKRTLGLLADGPDAMTRAHRAGHVTASALVVDDAGRVLLCLHGRLGMWMQLGGHCEPGDETLAAAALREATEESGIDGLVLDPEPLDIDIHEVRCGAADGAPAEPSVHYDVRFLLRAPAGAVERISDESADLAWFAPDALPSPLAAGVVQQIGPARSRLG</sequence>
<dbReference type="RefSeq" id="WP_284918760.1">
    <property type="nucleotide sequence ID" value="NZ_CP126980.1"/>
</dbReference>
<keyword evidence="3" id="KW-0378">Hydrolase</keyword>
<organism evidence="3 4">
    <name type="scientific">Actinoplanes oblitus</name>
    <dbReference type="NCBI Taxonomy" id="3040509"/>
    <lineage>
        <taxon>Bacteria</taxon>
        <taxon>Bacillati</taxon>
        <taxon>Actinomycetota</taxon>
        <taxon>Actinomycetes</taxon>
        <taxon>Micromonosporales</taxon>
        <taxon>Micromonosporaceae</taxon>
        <taxon>Actinoplanes</taxon>
    </lineage>
</organism>
<dbReference type="Gene3D" id="3.90.79.10">
    <property type="entry name" value="Nucleoside Triphosphate Pyrophosphohydrolase"/>
    <property type="match status" value="1"/>
</dbReference>
<evidence type="ECO:0000313" key="3">
    <source>
        <dbReference type="EMBL" id="WIM97361.1"/>
    </source>
</evidence>
<dbReference type="InterPro" id="IPR000086">
    <property type="entry name" value="NUDIX_hydrolase_dom"/>
</dbReference>
<dbReference type="SUPFAM" id="SSF55811">
    <property type="entry name" value="Nudix"/>
    <property type="match status" value="1"/>
</dbReference>
<dbReference type="PANTHER" id="PTHR43736">
    <property type="entry name" value="ADP-RIBOSE PYROPHOSPHATASE"/>
    <property type="match status" value="1"/>
</dbReference>
<dbReference type="Pfam" id="PF00293">
    <property type="entry name" value="NUDIX"/>
    <property type="match status" value="1"/>
</dbReference>
<evidence type="ECO:0000256" key="1">
    <source>
        <dbReference type="ARBA" id="ARBA00005582"/>
    </source>
</evidence>
<dbReference type="PANTHER" id="PTHR43736:SF1">
    <property type="entry name" value="DIHYDRONEOPTERIN TRIPHOSPHATE DIPHOSPHATASE"/>
    <property type="match status" value="1"/>
</dbReference>
<dbReference type="EMBL" id="CP126980">
    <property type="protein sequence ID" value="WIM97361.1"/>
    <property type="molecule type" value="Genomic_DNA"/>
</dbReference>
<keyword evidence="4" id="KW-1185">Reference proteome</keyword>
<proteinExistence type="inferred from homology"/>
<comment type="similarity">
    <text evidence="1">Belongs to the Nudix hydrolase family.</text>
</comment>
<gene>
    <name evidence="3" type="ORF">ACTOB_000873</name>
</gene>
<name>A0ABY8WHK4_9ACTN</name>
<dbReference type="Proteomes" id="UP001240150">
    <property type="component" value="Chromosome"/>
</dbReference>
<dbReference type="PROSITE" id="PS51462">
    <property type="entry name" value="NUDIX"/>
    <property type="match status" value="1"/>
</dbReference>
<accession>A0ABY8WHK4</accession>